<accession>A0AA36JFX7</accession>
<dbReference type="Proteomes" id="UP001178507">
    <property type="component" value="Unassembled WGS sequence"/>
</dbReference>
<evidence type="ECO:0000313" key="1">
    <source>
        <dbReference type="EMBL" id="CAJ1405505.1"/>
    </source>
</evidence>
<protein>
    <submittedName>
        <fullName evidence="1">Uncharacterized protein</fullName>
    </submittedName>
</protein>
<gene>
    <name evidence="1" type="ORF">EVOR1521_LOCUS27693</name>
</gene>
<dbReference type="EMBL" id="CAUJNA010003588">
    <property type="protein sequence ID" value="CAJ1405505.1"/>
    <property type="molecule type" value="Genomic_DNA"/>
</dbReference>
<name>A0AA36JFX7_9DINO</name>
<dbReference type="AlphaFoldDB" id="A0AA36JFX7"/>
<proteinExistence type="predicted"/>
<organism evidence="1 2">
    <name type="scientific">Effrenium voratum</name>
    <dbReference type="NCBI Taxonomy" id="2562239"/>
    <lineage>
        <taxon>Eukaryota</taxon>
        <taxon>Sar</taxon>
        <taxon>Alveolata</taxon>
        <taxon>Dinophyceae</taxon>
        <taxon>Suessiales</taxon>
        <taxon>Symbiodiniaceae</taxon>
        <taxon>Effrenium</taxon>
    </lineage>
</organism>
<comment type="caution">
    <text evidence="1">The sequence shown here is derived from an EMBL/GenBank/DDBJ whole genome shotgun (WGS) entry which is preliminary data.</text>
</comment>
<reference evidence="1" key="1">
    <citation type="submission" date="2023-08" db="EMBL/GenBank/DDBJ databases">
        <authorList>
            <person name="Chen Y."/>
            <person name="Shah S."/>
            <person name="Dougan E. K."/>
            <person name="Thang M."/>
            <person name="Chan C."/>
        </authorList>
    </citation>
    <scope>NUCLEOTIDE SEQUENCE</scope>
</reference>
<sequence>MAQTSNQRLLHSRLADCNSSSCSDGWRGGRTLLLLATLAAPKSHRFDRSNAVRTYPASDAEDAAQGLCVTSIIHPGHNSMNHQAVFLSRNSLAISEANALFRQHLGLGWPFIEAT</sequence>
<keyword evidence="2" id="KW-1185">Reference proteome</keyword>
<evidence type="ECO:0000313" key="2">
    <source>
        <dbReference type="Proteomes" id="UP001178507"/>
    </source>
</evidence>